<dbReference type="InterPro" id="IPR019775">
    <property type="entry name" value="WD40_repeat_CS"/>
</dbReference>
<accession>A0A8E2DXC4</accession>
<dbReference type="GO" id="GO:0032040">
    <property type="term" value="C:small-subunit processome"/>
    <property type="evidence" value="ECO:0007669"/>
    <property type="project" value="TreeGrafter"/>
</dbReference>
<dbReference type="SUPFAM" id="SSF50978">
    <property type="entry name" value="WD40 repeat-like"/>
    <property type="match status" value="1"/>
</dbReference>
<dbReference type="AlphaFoldDB" id="A0A8E2DXC4"/>
<protein>
    <recommendedName>
        <fullName evidence="7">U three protein 7</fullName>
    </recommendedName>
</protein>
<sequence>MEIATTKRSSAPTARRKSTSQSKFPDSEALALQQQAAAAKATYGRGNPIRTKSIKDKKLRHNLKTLENKYRDATLQAKNAEILLEHSSGFLEPENALERTYKVRQDEIRADVAVETAKKGFELRLEGLGPYDVCDYTRNGRELLIAGRKGHLATMDWRDGKLGCELQLGETIRDAKWLHNNQSFAVAQKKNVYIYAKDGVEIHQLKRHVEVTHMEFLPYHFLLSTVSMAGMLRYTDTSTGQTVAELPTHLGSPTALCQNPSNAILHLGHQKGTVTLWSPNSTTALVKLLPHHGPVRALAVDRSGRYMVSTGQDRRMSVWDIRMFKEVHTHHLRQPGSTIAISDRDLTAIGWGTQISIFKSDLFTKSLLSQNPLDAPQLKVPTPYMAWGGEGKTISRVRYCPFEDVLGISHSSGFSSILVPGAGEPNFDALEFGTNPYETTKQRQDGEVRALLNKLQPEMISIDPNFIGNIDLASEEQRKREKDLDAKPEDKIKKLKERGRGRNSALRKHLRKRGQKNVIDEEKVRAREALQMHNRREQEKVKRLQVEYGPALARFAKKGI</sequence>
<evidence type="ECO:0000256" key="1">
    <source>
        <dbReference type="ARBA" id="ARBA00004099"/>
    </source>
</evidence>
<dbReference type="InterPro" id="IPR001680">
    <property type="entry name" value="WD40_rpt"/>
</dbReference>
<dbReference type="Pfam" id="PF00400">
    <property type="entry name" value="WD40"/>
    <property type="match status" value="1"/>
</dbReference>
<dbReference type="PROSITE" id="PS50082">
    <property type="entry name" value="WD_REPEATS_2"/>
    <property type="match status" value="1"/>
</dbReference>
<feature type="repeat" description="WD" evidence="8">
    <location>
        <begin position="288"/>
        <end position="329"/>
    </location>
</feature>
<evidence type="ECO:0000256" key="10">
    <source>
        <dbReference type="SAM" id="MobiDB-lite"/>
    </source>
</evidence>
<evidence type="ECO:0000256" key="7">
    <source>
        <dbReference type="ARBA" id="ARBA00076453"/>
    </source>
</evidence>
<evidence type="ECO:0000256" key="9">
    <source>
        <dbReference type="SAM" id="Coils"/>
    </source>
</evidence>
<dbReference type="GO" id="GO:0030686">
    <property type="term" value="C:90S preribosome"/>
    <property type="evidence" value="ECO:0007669"/>
    <property type="project" value="TreeGrafter"/>
</dbReference>
<keyword evidence="3" id="KW-0698">rRNA processing</keyword>
<feature type="region of interest" description="Disordered" evidence="10">
    <location>
        <begin position="1"/>
        <end position="27"/>
    </location>
</feature>
<dbReference type="InterPro" id="IPR012952">
    <property type="entry name" value="BING4_C_dom"/>
</dbReference>
<name>A0A8E2DXC4_9PEZI</name>
<evidence type="ECO:0000313" key="13">
    <source>
        <dbReference type="Proteomes" id="UP000250266"/>
    </source>
</evidence>
<feature type="domain" description="BING4 C-terminal" evidence="11">
    <location>
        <begin position="383"/>
        <end position="464"/>
    </location>
</feature>
<dbReference type="OrthoDB" id="10251154at2759"/>
<dbReference type="InterPro" id="IPR015943">
    <property type="entry name" value="WD40/YVTN_repeat-like_dom_sf"/>
</dbReference>
<evidence type="ECO:0000313" key="12">
    <source>
        <dbReference type="EMBL" id="OCK73437.1"/>
    </source>
</evidence>
<dbReference type="Gene3D" id="2.130.10.10">
    <property type="entry name" value="YVTN repeat-like/Quinoprotein amine dehydrogenase"/>
    <property type="match status" value="1"/>
</dbReference>
<evidence type="ECO:0000256" key="6">
    <source>
        <dbReference type="ARBA" id="ARBA00023242"/>
    </source>
</evidence>
<feature type="compositionally biased region" description="Polar residues" evidence="10">
    <location>
        <begin position="1"/>
        <end position="12"/>
    </location>
</feature>
<dbReference type="PROSITE" id="PS50294">
    <property type="entry name" value="WD_REPEATS_REGION"/>
    <property type="match status" value="1"/>
</dbReference>
<dbReference type="Proteomes" id="UP000250266">
    <property type="component" value="Unassembled WGS sequence"/>
</dbReference>
<dbReference type="PANTHER" id="PTHR14085:SF3">
    <property type="entry name" value="WD REPEAT-CONTAINING PROTEIN 46"/>
    <property type="match status" value="1"/>
</dbReference>
<keyword evidence="9" id="KW-0175">Coiled coil</keyword>
<evidence type="ECO:0000259" key="11">
    <source>
        <dbReference type="SMART" id="SM01033"/>
    </source>
</evidence>
<keyword evidence="5" id="KW-0677">Repeat</keyword>
<dbReference type="EMBL" id="KV745776">
    <property type="protein sequence ID" value="OCK73437.1"/>
    <property type="molecule type" value="Genomic_DNA"/>
</dbReference>
<feature type="coiled-coil region" evidence="9">
    <location>
        <begin position="56"/>
        <end position="83"/>
    </location>
</feature>
<dbReference type="PROSITE" id="PS00678">
    <property type="entry name" value="WD_REPEATS_1"/>
    <property type="match status" value="1"/>
</dbReference>
<gene>
    <name evidence="12" type="ORF">K432DRAFT_430589</name>
</gene>
<reference evidence="12 13" key="1">
    <citation type="journal article" date="2016" name="Nat. Commun.">
        <title>Ectomycorrhizal ecology is imprinted in the genome of the dominant symbiotic fungus Cenococcum geophilum.</title>
        <authorList>
            <consortium name="DOE Joint Genome Institute"/>
            <person name="Peter M."/>
            <person name="Kohler A."/>
            <person name="Ohm R.A."/>
            <person name="Kuo A."/>
            <person name="Krutzmann J."/>
            <person name="Morin E."/>
            <person name="Arend M."/>
            <person name="Barry K.W."/>
            <person name="Binder M."/>
            <person name="Choi C."/>
            <person name="Clum A."/>
            <person name="Copeland A."/>
            <person name="Grisel N."/>
            <person name="Haridas S."/>
            <person name="Kipfer T."/>
            <person name="LaButti K."/>
            <person name="Lindquist E."/>
            <person name="Lipzen A."/>
            <person name="Maire R."/>
            <person name="Meier B."/>
            <person name="Mihaltcheva S."/>
            <person name="Molinier V."/>
            <person name="Murat C."/>
            <person name="Poggeler S."/>
            <person name="Quandt C.A."/>
            <person name="Sperisen C."/>
            <person name="Tritt A."/>
            <person name="Tisserant E."/>
            <person name="Crous P.W."/>
            <person name="Henrissat B."/>
            <person name="Nehls U."/>
            <person name="Egli S."/>
            <person name="Spatafora J.W."/>
            <person name="Grigoriev I.V."/>
            <person name="Martin F.M."/>
        </authorList>
    </citation>
    <scope>NUCLEOTIDE SEQUENCE [LARGE SCALE GENOMIC DNA]</scope>
    <source>
        <strain evidence="12 13">CBS 459.81</strain>
    </source>
</reference>
<dbReference type="InterPro" id="IPR040315">
    <property type="entry name" value="WDR46/Utp7"/>
</dbReference>
<evidence type="ECO:0000256" key="2">
    <source>
        <dbReference type="ARBA" id="ARBA00004604"/>
    </source>
</evidence>
<dbReference type="GO" id="GO:0000462">
    <property type="term" value="P:maturation of SSU-rRNA from tricistronic rRNA transcript (SSU-rRNA, 5.8S rRNA, LSU-rRNA)"/>
    <property type="evidence" value="ECO:0007669"/>
    <property type="project" value="TreeGrafter"/>
</dbReference>
<evidence type="ECO:0000256" key="4">
    <source>
        <dbReference type="ARBA" id="ARBA00022574"/>
    </source>
</evidence>
<feature type="region of interest" description="Disordered" evidence="10">
    <location>
        <begin position="498"/>
        <end position="519"/>
    </location>
</feature>
<dbReference type="Pfam" id="PF08149">
    <property type="entry name" value="BING4CT"/>
    <property type="match status" value="1"/>
</dbReference>
<dbReference type="InterPro" id="IPR036322">
    <property type="entry name" value="WD40_repeat_dom_sf"/>
</dbReference>
<dbReference type="SMART" id="SM01033">
    <property type="entry name" value="BING4CT"/>
    <property type="match status" value="1"/>
</dbReference>
<proteinExistence type="predicted"/>
<organism evidence="12 13">
    <name type="scientific">Lepidopterella palustris CBS 459.81</name>
    <dbReference type="NCBI Taxonomy" id="1314670"/>
    <lineage>
        <taxon>Eukaryota</taxon>
        <taxon>Fungi</taxon>
        <taxon>Dikarya</taxon>
        <taxon>Ascomycota</taxon>
        <taxon>Pezizomycotina</taxon>
        <taxon>Dothideomycetes</taxon>
        <taxon>Pleosporomycetidae</taxon>
        <taxon>Mytilinidiales</taxon>
        <taxon>Argynnaceae</taxon>
        <taxon>Lepidopterella</taxon>
    </lineage>
</organism>
<evidence type="ECO:0000256" key="3">
    <source>
        <dbReference type="ARBA" id="ARBA00022552"/>
    </source>
</evidence>
<keyword evidence="13" id="KW-1185">Reference proteome</keyword>
<dbReference type="FunFam" id="2.130.10.10:FF:000378">
    <property type="entry name" value="U3 small nucleolar RNA-associated protein 7"/>
    <property type="match status" value="1"/>
</dbReference>
<feature type="compositionally biased region" description="Basic residues" evidence="10">
    <location>
        <begin position="498"/>
        <end position="515"/>
    </location>
</feature>
<comment type="subcellular location">
    <subcellularLocation>
        <location evidence="2">Nucleus</location>
        <location evidence="2">Nucleolus</location>
    </subcellularLocation>
</comment>
<evidence type="ECO:0000256" key="5">
    <source>
        <dbReference type="ARBA" id="ARBA00022737"/>
    </source>
</evidence>
<evidence type="ECO:0000256" key="8">
    <source>
        <dbReference type="PROSITE-ProRule" id="PRU00221"/>
    </source>
</evidence>
<dbReference type="PANTHER" id="PTHR14085">
    <property type="entry name" value="WD-REPEAT PROTEIN BING4"/>
    <property type="match status" value="1"/>
</dbReference>
<keyword evidence="4 8" id="KW-0853">WD repeat</keyword>
<comment type="function">
    <text evidence="1">Involved in nucleolar processing of pre-18S ribosomal RNA.</text>
</comment>
<dbReference type="SMART" id="SM00320">
    <property type="entry name" value="WD40"/>
    <property type="match status" value="3"/>
</dbReference>
<keyword evidence="6" id="KW-0539">Nucleus</keyword>